<dbReference type="PANTHER" id="PTHR10108">
    <property type="entry name" value="SAM-DEPENDENT METHYLTRANSFERASE"/>
    <property type="match status" value="1"/>
</dbReference>
<keyword evidence="2" id="KW-0812">Transmembrane</keyword>
<dbReference type="EC" id="2.1.1.-" evidence="2"/>
<keyword evidence="2" id="KW-0735">Signal-anchor</keyword>
<evidence type="ECO:0000256" key="2">
    <source>
        <dbReference type="RuleBase" id="RU366043"/>
    </source>
</evidence>
<reference evidence="3" key="1">
    <citation type="journal article" date="2018" name="DNA Res.">
        <title>Multiple hybrid de novo genome assembly of finger millet, an orphan allotetraploid crop.</title>
        <authorList>
            <person name="Hatakeyama M."/>
            <person name="Aluri S."/>
            <person name="Balachadran M.T."/>
            <person name="Sivarajan S.R."/>
            <person name="Patrignani A."/>
            <person name="Gruter S."/>
            <person name="Poveda L."/>
            <person name="Shimizu-Inatsugi R."/>
            <person name="Baeten J."/>
            <person name="Francoijs K.J."/>
            <person name="Nataraja K.N."/>
            <person name="Reddy Y.A.N."/>
            <person name="Phadnis S."/>
            <person name="Ravikumar R.L."/>
            <person name="Schlapbach R."/>
            <person name="Sreeman S.M."/>
            <person name="Shimizu K.K."/>
        </authorList>
    </citation>
    <scope>NUCLEOTIDE SEQUENCE</scope>
</reference>
<comment type="caution">
    <text evidence="3">The sequence shown here is derived from an EMBL/GenBank/DDBJ whole genome shotgun (WGS) entry which is preliminary data.</text>
</comment>
<dbReference type="EMBL" id="BQKI01000071">
    <property type="protein sequence ID" value="GJN14375.1"/>
    <property type="molecule type" value="Genomic_DNA"/>
</dbReference>
<dbReference type="Proteomes" id="UP001054889">
    <property type="component" value="Unassembled WGS sequence"/>
</dbReference>
<dbReference type="GO" id="GO:0032259">
    <property type="term" value="P:methylation"/>
    <property type="evidence" value="ECO:0007669"/>
    <property type="project" value="UniProtKB-KW"/>
</dbReference>
<dbReference type="GO" id="GO:0008168">
    <property type="term" value="F:methyltransferase activity"/>
    <property type="evidence" value="ECO:0007669"/>
    <property type="project" value="UniProtKB-UniRule"/>
</dbReference>
<keyword evidence="1 2" id="KW-0489">Methyltransferase</keyword>
<dbReference type="GO" id="GO:0016020">
    <property type="term" value="C:membrane"/>
    <property type="evidence" value="ECO:0007669"/>
    <property type="project" value="UniProtKB-SubCell"/>
</dbReference>
<evidence type="ECO:0000256" key="1">
    <source>
        <dbReference type="ARBA" id="ARBA00022603"/>
    </source>
</evidence>
<name>A0AAV5DVH0_ELECO</name>
<proteinExistence type="inferred from homology"/>
<accession>A0AAV5DVH0</accession>
<dbReference type="InterPro" id="IPR004159">
    <property type="entry name" value="Put_SAM_MeTrfase"/>
</dbReference>
<keyword evidence="2" id="KW-0325">Glycoprotein</keyword>
<evidence type="ECO:0000313" key="3">
    <source>
        <dbReference type="EMBL" id="GJN14375.1"/>
    </source>
</evidence>
<evidence type="ECO:0000313" key="4">
    <source>
        <dbReference type="Proteomes" id="UP001054889"/>
    </source>
</evidence>
<dbReference type="PANTHER" id="PTHR10108:SF37">
    <property type="entry name" value="METHYLTRANSFERASE PMT6-RELATED"/>
    <property type="match status" value="1"/>
</dbReference>
<dbReference type="GO" id="GO:0005802">
    <property type="term" value="C:trans-Golgi network"/>
    <property type="evidence" value="ECO:0007669"/>
    <property type="project" value="TreeGrafter"/>
</dbReference>
<protein>
    <recommendedName>
        <fullName evidence="2">Methyltransferase</fullName>
        <ecNumber evidence="2">2.1.1.-</ecNumber>
    </recommendedName>
</protein>
<sequence length="204" mass="22893">MGRWWSPVAEPRSVQLLLLGVALVAAAFYAGTLFGSSASPALVLPPSGPRSPVSSRTQADAPLFTNKVSLTYWTKPVSVPDHGVDVCPLEYNEHIPCHDAAYIRSLKSLDRSRHEDLEIMSTIHILLRSKEDKTGLHDKGKLWWFPGGGTHFKHGASEYIERWNIAQRAMCWKLIAKHVQTAIWVKPEEESCRLKNVDMKLLNI</sequence>
<reference evidence="3" key="2">
    <citation type="submission" date="2021-12" db="EMBL/GenBank/DDBJ databases">
        <title>Resequencing data analysis of finger millet.</title>
        <authorList>
            <person name="Hatakeyama M."/>
            <person name="Aluri S."/>
            <person name="Balachadran M.T."/>
            <person name="Sivarajan S.R."/>
            <person name="Poveda L."/>
            <person name="Shimizu-Inatsugi R."/>
            <person name="Schlapbach R."/>
            <person name="Sreeman S.M."/>
            <person name="Shimizu K.K."/>
        </authorList>
    </citation>
    <scope>NUCLEOTIDE SEQUENCE</scope>
</reference>
<keyword evidence="2" id="KW-0808">Transferase</keyword>
<dbReference type="GO" id="GO:0005768">
    <property type="term" value="C:endosome"/>
    <property type="evidence" value="ECO:0007669"/>
    <property type="project" value="TreeGrafter"/>
</dbReference>
<keyword evidence="4" id="KW-1185">Reference proteome</keyword>
<comment type="subcellular location">
    <subcellularLocation>
        <location evidence="2">Membrane</location>
        <topology evidence="2">Single-pass type II membrane protein</topology>
    </subcellularLocation>
</comment>
<dbReference type="AlphaFoldDB" id="A0AAV5DVH0"/>
<gene>
    <name evidence="3" type="primary">gb01197</name>
    <name evidence="3" type="ORF">PR202_gb01197</name>
</gene>
<dbReference type="Pfam" id="PF03141">
    <property type="entry name" value="Methyltransf_29"/>
    <property type="match status" value="1"/>
</dbReference>
<comment type="similarity">
    <text evidence="2">Belongs to the methyltransferase superfamily.</text>
</comment>
<organism evidence="3 4">
    <name type="scientific">Eleusine coracana subsp. coracana</name>
    <dbReference type="NCBI Taxonomy" id="191504"/>
    <lineage>
        <taxon>Eukaryota</taxon>
        <taxon>Viridiplantae</taxon>
        <taxon>Streptophyta</taxon>
        <taxon>Embryophyta</taxon>
        <taxon>Tracheophyta</taxon>
        <taxon>Spermatophyta</taxon>
        <taxon>Magnoliopsida</taxon>
        <taxon>Liliopsida</taxon>
        <taxon>Poales</taxon>
        <taxon>Poaceae</taxon>
        <taxon>PACMAD clade</taxon>
        <taxon>Chloridoideae</taxon>
        <taxon>Cynodonteae</taxon>
        <taxon>Eleusininae</taxon>
        <taxon>Eleusine</taxon>
    </lineage>
</organism>